<dbReference type="InterPro" id="IPR014347">
    <property type="entry name" value="Tautomerase/MIF_sf"/>
</dbReference>
<evidence type="ECO:0000256" key="1">
    <source>
        <dbReference type="ARBA" id="ARBA00006723"/>
    </source>
</evidence>
<evidence type="ECO:0000313" key="4">
    <source>
        <dbReference type="EMBL" id="RIE00775.1"/>
    </source>
</evidence>
<dbReference type="PANTHER" id="PTHR35530:SF1">
    <property type="entry name" value="2-HYDROXYMUCONATE TAUTOMERASE"/>
    <property type="match status" value="1"/>
</dbReference>
<dbReference type="Gene3D" id="3.30.429.10">
    <property type="entry name" value="Macrophage Migration Inhibitory Factor"/>
    <property type="match status" value="1"/>
</dbReference>
<proteinExistence type="inferred from homology"/>
<dbReference type="InterPro" id="IPR004370">
    <property type="entry name" value="4-OT-like_dom"/>
</dbReference>
<name>A0A398CEA7_9BACL</name>
<organism evidence="4 5">
    <name type="scientific">Cohnella faecalis</name>
    <dbReference type="NCBI Taxonomy" id="2315694"/>
    <lineage>
        <taxon>Bacteria</taxon>
        <taxon>Bacillati</taxon>
        <taxon>Bacillota</taxon>
        <taxon>Bacilli</taxon>
        <taxon>Bacillales</taxon>
        <taxon>Paenibacillaceae</taxon>
        <taxon>Cohnella</taxon>
    </lineage>
</organism>
<gene>
    <name evidence="4" type="ORF">D3H35_26650</name>
</gene>
<comment type="similarity">
    <text evidence="1">Belongs to the 4-oxalocrotonate tautomerase family.</text>
</comment>
<feature type="domain" description="4-oxalocrotonate tautomerase-like" evidence="3">
    <location>
        <begin position="5"/>
        <end position="60"/>
    </location>
</feature>
<accession>A0A398CEA7</accession>
<comment type="caution">
    <text evidence="4">The sequence shown here is derived from an EMBL/GenBank/DDBJ whole genome shotgun (WGS) entry which is preliminary data.</text>
</comment>
<dbReference type="AlphaFoldDB" id="A0A398CEA7"/>
<evidence type="ECO:0000256" key="2">
    <source>
        <dbReference type="ARBA" id="ARBA00023235"/>
    </source>
</evidence>
<dbReference type="Proteomes" id="UP000266340">
    <property type="component" value="Unassembled WGS sequence"/>
</dbReference>
<sequence length="79" mass="8793">MLEMPIIQVDCWEGFTEDQKKAWAQELTAVTVNRFSIPADKVLVILRESPLANWTQGGVVANDPDFLDKSRSATLQSAT</sequence>
<dbReference type="SUPFAM" id="SSF55331">
    <property type="entry name" value="Tautomerase/MIF"/>
    <property type="match status" value="1"/>
</dbReference>
<evidence type="ECO:0000313" key="5">
    <source>
        <dbReference type="Proteomes" id="UP000266340"/>
    </source>
</evidence>
<dbReference type="GO" id="GO:0016853">
    <property type="term" value="F:isomerase activity"/>
    <property type="evidence" value="ECO:0007669"/>
    <property type="project" value="UniProtKB-KW"/>
</dbReference>
<dbReference type="PANTHER" id="PTHR35530">
    <property type="entry name" value="TAUTOMERASE-RELATED"/>
    <property type="match status" value="1"/>
</dbReference>
<keyword evidence="2" id="KW-0413">Isomerase</keyword>
<dbReference type="Pfam" id="PF01361">
    <property type="entry name" value="Tautomerase"/>
    <property type="match status" value="1"/>
</dbReference>
<protein>
    <submittedName>
        <fullName evidence="4">4-oxalocrotonate tautomerase</fullName>
    </submittedName>
</protein>
<keyword evidence="5" id="KW-1185">Reference proteome</keyword>
<dbReference type="EMBL" id="QXJM01000048">
    <property type="protein sequence ID" value="RIE00775.1"/>
    <property type="molecule type" value="Genomic_DNA"/>
</dbReference>
<reference evidence="4 5" key="1">
    <citation type="submission" date="2018-09" db="EMBL/GenBank/DDBJ databases">
        <title>Cohnella cavernae sp. nov., isolated from a karst cave.</title>
        <authorList>
            <person name="Zhu H."/>
        </authorList>
    </citation>
    <scope>NUCLEOTIDE SEQUENCE [LARGE SCALE GENOMIC DNA]</scope>
    <source>
        <strain evidence="4 5">K2E09-144</strain>
    </source>
</reference>
<evidence type="ECO:0000259" key="3">
    <source>
        <dbReference type="Pfam" id="PF01361"/>
    </source>
</evidence>